<keyword evidence="4" id="KW-1185">Reference proteome</keyword>
<dbReference type="AlphaFoldDB" id="A0A423T4L3"/>
<reference evidence="3 4" key="1">
    <citation type="submission" date="2018-04" db="EMBL/GenBank/DDBJ databases">
        <authorList>
            <person name="Zhang X."/>
            <person name="Yuan J."/>
            <person name="Li F."/>
            <person name="Xiang J."/>
        </authorList>
    </citation>
    <scope>NUCLEOTIDE SEQUENCE [LARGE SCALE GENOMIC DNA]</scope>
    <source>
        <tissue evidence="3">Muscle</tissue>
    </source>
</reference>
<proteinExistence type="predicted"/>
<keyword evidence="1" id="KW-0472">Membrane</keyword>
<evidence type="ECO:0000256" key="1">
    <source>
        <dbReference type="SAM" id="Phobius"/>
    </source>
</evidence>
<dbReference type="EMBL" id="QCYY01002311">
    <property type="protein sequence ID" value="ROT71315.1"/>
    <property type="molecule type" value="Genomic_DNA"/>
</dbReference>
<accession>A0A423T4L3</accession>
<feature type="signal peptide" evidence="2">
    <location>
        <begin position="1"/>
        <end position="31"/>
    </location>
</feature>
<feature type="transmembrane region" description="Helical" evidence="1">
    <location>
        <begin position="55"/>
        <end position="73"/>
    </location>
</feature>
<keyword evidence="1" id="KW-0812">Transmembrane</keyword>
<reference evidence="3 4" key="2">
    <citation type="submission" date="2019-01" db="EMBL/GenBank/DDBJ databases">
        <title>The decoding of complex shrimp genome reveals the adaptation for benthos swimmer, frequently molting mechanism and breeding impact on genome.</title>
        <authorList>
            <person name="Sun Y."/>
            <person name="Gao Y."/>
            <person name="Yu Y."/>
        </authorList>
    </citation>
    <scope>NUCLEOTIDE SEQUENCE [LARGE SCALE GENOMIC DNA]</scope>
    <source>
        <tissue evidence="3">Muscle</tissue>
    </source>
</reference>
<keyword evidence="1" id="KW-1133">Transmembrane helix</keyword>
<name>A0A423T4L3_PENVA</name>
<sequence length="496" mass="54365">MKTKGSPITRRENPPLLLLWLLASFLSLSSPSPSCWRPFLLSFLSLCWRPSSLLLPLLLSGVPSLCLLCLLPAAYSPSSFLRFLLLLSLLLAFLPLTPSFFSSPSLLLLFSLVLPSLLSSPALLLAISPFVLPSPSLLSCCFFSLTRPSSLLLLLHRPPSTSIFSTDPFLCLSHSWVFIPLLVLPLGSPLSSYLFSSLDLPPSSRFLHLSLVPASPWSLLLLVLLVLLLGSPFFSSFFLHLYLAPPCLALSFFSSFSFSTWHLPPSPRLYFLLLLLVPRIVCLFRFFVFFVSLLRLDLLLFLLLAPSPFLLHSAPPSSTSFFASCLPLFSISLLLNSTSSSSSSFSFEPSSTSSSLSSPSSPIPLPLNFNSFYSFSDTLPPPPSPVLTLSSPSSSFTSSPSSPHLPSPRLLHSFLPRLPPPLPLPRLLTHSFLVFLHSPFLPSSSSSFASPLLVCEEIFSLDICAFEDSPCIFHHYYSVPSFSLSLPLPLSIRPSL</sequence>
<organism evidence="3 4">
    <name type="scientific">Penaeus vannamei</name>
    <name type="common">Whiteleg shrimp</name>
    <name type="synonym">Litopenaeus vannamei</name>
    <dbReference type="NCBI Taxonomy" id="6689"/>
    <lineage>
        <taxon>Eukaryota</taxon>
        <taxon>Metazoa</taxon>
        <taxon>Ecdysozoa</taxon>
        <taxon>Arthropoda</taxon>
        <taxon>Crustacea</taxon>
        <taxon>Multicrustacea</taxon>
        <taxon>Malacostraca</taxon>
        <taxon>Eumalacostraca</taxon>
        <taxon>Eucarida</taxon>
        <taxon>Decapoda</taxon>
        <taxon>Dendrobranchiata</taxon>
        <taxon>Penaeoidea</taxon>
        <taxon>Penaeidae</taxon>
        <taxon>Penaeus</taxon>
    </lineage>
</organism>
<protein>
    <submittedName>
        <fullName evidence="3">Uncharacterized protein</fullName>
    </submittedName>
</protein>
<evidence type="ECO:0000256" key="2">
    <source>
        <dbReference type="SAM" id="SignalP"/>
    </source>
</evidence>
<comment type="caution">
    <text evidence="3">The sequence shown here is derived from an EMBL/GenBank/DDBJ whole genome shotgun (WGS) entry which is preliminary data.</text>
</comment>
<feature type="transmembrane region" description="Helical" evidence="1">
    <location>
        <begin position="107"/>
        <end position="125"/>
    </location>
</feature>
<feature type="transmembrane region" description="Helical" evidence="1">
    <location>
        <begin position="176"/>
        <end position="195"/>
    </location>
</feature>
<feature type="chain" id="PRO_5019330781" evidence="2">
    <location>
        <begin position="32"/>
        <end position="496"/>
    </location>
</feature>
<gene>
    <name evidence="3" type="ORF">C7M84_010377</name>
</gene>
<evidence type="ECO:0000313" key="3">
    <source>
        <dbReference type="EMBL" id="ROT71315.1"/>
    </source>
</evidence>
<feature type="transmembrane region" description="Helical" evidence="1">
    <location>
        <begin position="207"/>
        <end position="231"/>
    </location>
</feature>
<feature type="transmembrane region" description="Helical" evidence="1">
    <location>
        <begin position="80"/>
        <end position="101"/>
    </location>
</feature>
<keyword evidence="2" id="KW-0732">Signal</keyword>
<evidence type="ECO:0000313" key="4">
    <source>
        <dbReference type="Proteomes" id="UP000283509"/>
    </source>
</evidence>
<feature type="transmembrane region" description="Helical" evidence="1">
    <location>
        <begin position="270"/>
        <end position="294"/>
    </location>
</feature>
<feature type="transmembrane region" description="Helical" evidence="1">
    <location>
        <begin position="237"/>
        <end position="258"/>
    </location>
</feature>
<dbReference type="Proteomes" id="UP000283509">
    <property type="component" value="Unassembled WGS sequence"/>
</dbReference>